<organism evidence="1 2">
    <name type="scientific">Allobacillus saliphilus</name>
    <dbReference type="NCBI Taxonomy" id="2912308"/>
    <lineage>
        <taxon>Bacteria</taxon>
        <taxon>Bacillati</taxon>
        <taxon>Bacillota</taxon>
        <taxon>Bacilli</taxon>
        <taxon>Bacillales</taxon>
        <taxon>Bacillaceae</taxon>
        <taxon>Allobacillus</taxon>
    </lineage>
</organism>
<evidence type="ECO:0000313" key="2">
    <source>
        <dbReference type="Proteomes" id="UP000675431"/>
    </source>
</evidence>
<dbReference type="InterPro" id="IPR007344">
    <property type="entry name" value="GrpB/CoaE"/>
</dbReference>
<accession>A0A941CU85</accession>
<protein>
    <submittedName>
        <fullName evidence="1">GrpB family protein</fullName>
    </submittedName>
</protein>
<dbReference type="Gene3D" id="3.30.460.10">
    <property type="entry name" value="Beta Polymerase, domain 2"/>
    <property type="match status" value="1"/>
</dbReference>
<reference evidence="1 2" key="1">
    <citation type="submission" date="2021-04" db="EMBL/GenBank/DDBJ databases">
        <title>Allobacillus sp. nov. SKP8-2 isolated from shrimp paste.</title>
        <authorList>
            <person name="Tanasupawat S."/>
            <person name="Yiamsombat S."/>
            <person name="Kanchanasin P."/>
            <person name="Kuncharoen N."/>
        </authorList>
    </citation>
    <scope>NUCLEOTIDE SEQUENCE [LARGE SCALE GENOMIC DNA]</scope>
    <source>
        <strain evidence="1 2">SKP8-2</strain>
    </source>
</reference>
<dbReference type="InterPro" id="IPR043519">
    <property type="entry name" value="NT_sf"/>
</dbReference>
<sequence length="175" mass="20477">MRKVEVTAYNEKWPILFQEEAERLKNVFGVELLEIHHIGSTSIPGLSAKPIIDMMPVVKSIEKIDAVNEKMKELGYLPKGEFGIPGRRYFPKAKENRTHHVHIFQEGSSHIHRHLVFRDYLRSHPTERGRYGLLKVNLAKKFPTDMVSYIKGKENLIKELEQKALIWHKERQNLN</sequence>
<dbReference type="PANTHER" id="PTHR34822">
    <property type="entry name" value="GRPB DOMAIN PROTEIN (AFU_ORTHOLOGUE AFUA_1G01530)"/>
    <property type="match status" value="1"/>
</dbReference>
<dbReference type="PANTHER" id="PTHR34822:SF1">
    <property type="entry name" value="GRPB FAMILY PROTEIN"/>
    <property type="match status" value="1"/>
</dbReference>
<dbReference type="Proteomes" id="UP000675431">
    <property type="component" value="Unassembled WGS sequence"/>
</dbReference>
<keyword evidence="2" id="KW-1185">Reference proteome</keyword>
<proteinExistence type="predicted"/>
<name>A0A941CU85_9BACI</name>
<dbReference type="AlphaFoldDB" id="A0A941CU85"/>
<comment type="caution">
    <text evidence="1">The sequence shown here is derived from an EMBL/GenBank/DDBJ whole genome shotgun (WGS) entry which is preliminary data.</text>
</comment>
<dbReference type="SUPFAM" id="SSF81301">
    <property type="entry name" value="Nucleotidyltransferase"/>
    <property type="match status" value="1"/>
</dbReference>
<evidence type="ECO:0000313" key="1">
    <source>
        <dbReference type="EMBL" id="MBR7554038.1"/>
    </source>
</evidence>
<dbReference type="RefSeq" id="WP_212370030.1">
    <property type="nucleotide sequence ID" value="NZ_JAGSIE010000022.1"/>
</dbReference>
<dbReference type="EMBL" id="JAGSIE010000022">
    <property type="protein sequence ID" value="MBR7554038.1"/>
    <property type="molecule type" value="Genomic_DNA"/>
</dbReference>
<gene>
    <name evidence="1" type="ORF">KC820_07715</name>
</gene>
<dbReference type="Pfam" id="PF04229">
    <property type="entry name" value="GrpB"/>
    <property type="match status" value="1"/>
</dbReference>